<dbReference type="InterPro" id="IPR036525">
    <property type="entry name" value="Tubulin/FtsZ_GTPase_sf"/>
</dbReference>
<sequence>MREIISVHVGEAGIQVGNAYWELYCLEHGLALDGTLTPTHQEHKVLPPTTFFTATKEGKFVPRAVFVDLDDCIFDEVANGPFCDLYGPDALISGEGGAANNYARGYYSAAGDLIDAVMTEINKVVEVCETLQGFMLFRSLGGGTGSGFGSLLLERLSADYVKKPKVEFAVYPGSKLAASDLEPYNSVLATQSTLEYSDCTFLLDNDAIFEICQRNLDIPQPTYTQLNRMIAQVVSSITASMRFHGSMHNDLSEFQTNLVPIPRLHFPLATYAPIISAAKTSHEKTNVSEITTACFDIQNQMVKCDPRQGKYMNSCLLYRGVIVGKDVDSVIATLNDNKTFKFFDWCSKEFKAGICSAPPTVILDGNIAKVKRAVCSLSNTSAIVQAWSRLNEKFDLQYSKSVNVQLYLDEGMEECEFTEAREGLAELEKDYAELSGDVFVVLDDSPVFPARGSYSFARDIIDETAIMINNLEPYNSVLAAHSTLERSECTFLLINDAIFKIC</sequence>
<evidence type="ECO:0000313" key="11">
    <source>
        <dbReference type="Proteomes" id="UP001194696"/>
    </source>
</evidence>
<reference evidence="10 11" key="1">
    <citation type="journal article" date="2020" name="Fungal Divers.">
        <title>Resolving the Mortierellaceae phylogeny through synthesis of multi-gene phylogenetics and phylogenomics.</title>
        <authorList>
            <person name="Vandepol N."/>
            <person name="Liber J."/>
            <person name="Desiro A."/>
            <person name="Na H."/>
            <person name="Kennedy M."/>
            <person name="Barry K."/>
            <person name="Grigoriev I.V."/>
            <person name="Miller A.N."/>
            <person name="O'Donnell K."/>
            <person name="Stajich J.E."/>
            <person name="Bonito G."/>
        </authorList>
    </citation>
    <scope>NUCLEOTIDE SEQUENCE [LARGE SCALE GENOMIC DNA]</scope>
    <source>
        <strain evidence="10 11">AD045</strain>
    </source>
</reference>
<dbReference type="SUPFAM" id="SSF52490">
    <property type="entry name" value="Tubulin nucleotide-binding domain-like"/>
    <property type="match status" value="1"/>
</dbReference>
<evidence type="ECO:0000259" key="8">
    <source>
        <dbReference type="SMART" id="SM00864"/>
    </source>
</evidence>
<proteinExistence type="inferred from homology"/>
<feature type="domain" description="Tubulin/FtsZ GTPase" evidence="8">
    <location>
        <begin position="51"/>
        <end position="245"/>
    </location>
</feature>
<evidence type="ECO:0000256" key="7">
    <source>
        <dbReference type="RuleBase" id="RU000352"/>
    </source>
</evidence>
<gene>
    <name evidence="10" type="ORF">BGZ96_003230</name>
</gene>
<keyword evidence="2 7" id="KW-0493">Microtubule</keyword>
<dbReference type="InterPro" id="IPR008280">
    <property type="entry name" value="Tub_FtsZ_C"/>
</dbReference>
<dbReference type="InterPro" id="IPR037103">
    <property type="entry name" value="Tubulin/FtsZ-like_C"/>
</dbReference>
<organism evidence="10 11">
    <name type="scientific">Linnemannia gamsii</name>
    <dbReference type="NCBI Taxonomy" id="64522"/>
    <lineage>
        <taxon>Eukaryota</taxon>
        <taxon>Fungi</taxon>
        <taxon>Fungi incertae sedis</taxon>
        <taxon>Mucoromycota</taxon>
        <taxon>Mortierellomycotina</taxon>
        <taxon>Mortierellomycetes</taxon>
        <taxon>Mortierellales</taxon>
        <taxon>Mortierellaceae</taxon>
        <taxon>Linnemannia</taxon>
    </lineage>
</organism>
<dbReference type="SUPFAM" id="SSF55307">
    <property type="entry name" value="Tubulin C-terminal domain-like"/>
    <property type="match status" value="1"/>
</dbReference>
<evidence type="ECO:0000256" key="3">
    <source>
        <dbReference type="ARBA" id="ARBA00022741"/>
    </source>
</evidence>
<dbReference type="InterPro" id="IPR003008">
    <property type="entry name" value="Tubulin_FtsZ_GTPase"/>
</dbReference>
<evidence type="ECO:0000256" key="4">
    <source>
        <dbReference type="ARBA" id="ARBA00022801"/>
    </source>
</evidence>
<feature type="domain" description="Tubulin/FtsZ 2-layer sandwich" evidence="9">
    <location>
        <begin position="247"/>
        <end position="392"/>
    </location>
</feature>
<dbReference type="PRINTS" id="PR01162">
    <property type="entry name" value="ALPHATUBULIN"/>
</dbReference>
<evidence type="ECO:0000256" key="5">
    <source>
        <dbReference type="ARBA" id="ARBA00023134"/>
    </source>
</evidence>
<keyword evidence="5 7" id="KW-0342">GTP-binding</keyword>
<keyword evidence="11" id="KW-1185">Reference proteome</keyword>
<dbReference type="InterPro" id="IPR002452">
    <property type="entry name" value="Alpha_tubulin"/>
</dbReference>
<dbReference type="PROSITE" id="PS00227">
    <property type="entry name" value="TUBULIN"/>
    <property type="match status" value="1"/>
</dbReference>
<comment type="subunit">
    <text evidence="7">Dimer of alpha and beta chains. A typical microtubule is a hollow water-filled tube with an outer diameter of 25 nm and an inner diameter of 15 nM. Alpha-beta heterodimers associate head-to-tail to form protofilaments running lengthwise along the microtubule wall with the beta-tubulin subunit facing the microtubule plus end conferring a structural polarity. Microtubules usually have 13 protofilaments but different protofilament numbers can be found in some organisms and specialized cells.</text>
</comment>
<dbReference type="CDD" id="cd02186">
    <property type="entry name" value="alpha_tubulin"/>
    <property type="match status" value="1"/>
</dbReference>
<evidence type="ECO:0000259" key="9">
    <source>
        <dbReference type="SMART" id="SM00865"/>
    </source>
</evidence>
<evidence type="ECO:0000256" key="6">
    <source>
        <dbReference type="ARBA" id="ARBA00049117"/>
    </source>
</evidence>
<dbReference type="Pfam" id="PF00091">
    <property type="entry name" value="Tubulin"/>
    <property type="match status" value="1"/>
</dbReference>
<dbReference type="SMART" id="SM00865">
    <property type="entry name" value="Tubulin_C"/>
    <property type="match status" value="1"/>
</dbReference>
<dbReference type="InterPro" id="IPR023123">
    <property type="entry name" value="Tubulin_C"/>
</dbReference>
<dbReference type="Pfam" id="PF03953">
    <property type="entry name" value="Tubulin_C"/>
    <property type="match status" value="1"/>
</dbReference>
<evidence type="ECO:0000256" key="1">
    <source>
        <dbReference type="ARBA" id="ARBA00009636"/>
    </source>
</evidence>
<dbReference type="SMART" id="SM00864">
    <property type="entry name" value="Tubulin"/>
    <property type="match status" value="1"/>
</dbReference>
<dbReference type="InterPro" id="IPR017975">
    <property type="entry name" value="Tubulin_CS"/>
</dbReference>
<dbReference type="PANTHER" id="PTHR11588">
    <property type="entry name" value="TUBULIN"/>
    <property type="match status" value="1"/>
</dbReference>
<dbReference type="InterPro" id="IPR018316">
    <property type="entry name" value="Tubulin/FtsZ_2-layer-sand-dom"/>
</dbReference>
<evidence type="ECO:0000256" key="2">
    <source>
        <dbReference type="ARBA" id="ARBA00022701"/>
    </source>
</evidence>
<dbReference type="PRINTS" id="PR01161">
    <property type="entry name" value="TUBULIN"/>
</dbReference>
<dbReference type="Gene3D" id="3.30.1330.20">
    <property type="entry name" value="Tubulin/FtsZ, C-terminal domain"/>
    <property type="match status" value="1"/>
</dbReference>
<accession>A0ABQ7JJH7</accession>
<name>A0ABQ7JJH7_9FUNG</name>
<comment type="catalytic activity">
    <reaction evidence="6">
        <text>GTP + H2O = GDP + phosphate + H(+)</text>
        <dbReference type="Rhea" id="RHEA:19669"/>
        <dbReference type="ChEBI" id="CHEBI:15377"/>
        <dbReference type="ChEBI" id="CHEBI:15378"/>
        <dbReference type="ChEBI" id="CHEBI:37565"/>
        <dbReference type="ChEBI" id="CHEBI:43474"/>
        <dbReference type="ChEBI" id="CHEBI:58189"/>
    </reaction>
    <physiologicalReaction direction="left-to-right" evidence="6">
        <dbReference type="Rhea" id="RHEA:19670"/>
    </physiologicalReaction>
</comment>
<protein>
    <recommendedName>
        <fullName evidence="7">Tubulin alpha chain</fullName>
    </recommendedName>
</protein>
<keyword evidence="3 7" id="KW-0547">Nucleotide-binding</keyword>
<keyword evidence="4" id="KW-0378">Hydrolase</keyword>
<dbReference type="EMBL" id="JAAAIM010001677">
    <property type="protein sequence ID" value="KAG0276565.1"/>
    <property type="molecule type" value="Genomic_DNA"/>
</dbReference>
<dbReference type="Proteomes" id="UP001194696">
    <property type="component" value="Unassembled WGS sequence"/>
</dbReference>
<comment type="caution">
    <text evidence="10">The sequence shown here is derived from an EMBL/GenBank/DDBJ whole genome shotgun (WGS) entry which is preliminary data.</text>
</comment>
<dbReference type="Gene3D" id="3.40.50.1440">
    <property type="entry name" value="Tubulin/FtsZ, GTPase domain"/>
    <property type="match status" value="1"/>
</dbReference>
<dbReference type="InterPro" id="IPR000217">
    <property type="entry name" value="Tubulin"/>
</dbReference>
<comment type="similarity">
    <text evidence="1 7">Belongs to the tubulin family.</text>
</comment>
<dbReference type="Gene3D" id="1.10.287.600">
    <property type="entry name" value="Helix hairpin bin"/>
    <property type="match status" value="1"/>
</dbReference>
<evidence type="ECO:0000313" key="10">
    <source>
        <dbReference type="EMBL" id="KAG0276565.1"/>
    </source>
</evidence>
<comment type="function">
    <text evidence="7">Tubulin is the major constituent of microtubules, a cylinder consisting of laterally associated linear protofilaments composed of alpha- and beta-tubulin heterodimers. Microtubules grow by the addition of GTP-tubulin dimers to the microtubule end, where a stabilizing cap forms. Below the cap, tubulin dimers are in GDP-bound state, owing to GTPase activity of alpha-tubulin.</text>
</comment>